<dbReference type="Proteomes" id="UP001059745">
    <property type="component" value="Chromosome 1"/>
</dbReference>
<evidence type="ECO:0008006" key="4">
    <source>
        <dbReference type="Google" id="ProtNLM"/>
    </source>
</evidence>
<evidence type="ECO:0000313" key="3">
    <source>
        <dbReference type="Proteomes" id="UP000029590"/>
    </source>
</evidence>
<proteinExistence type="predicted"/>
<accession>A0AAW3EUA6</accession>
<dbReference type="RefSeq" id="WP_036051426.1">
    <property type="nucleotide sequence ID" value="NZ_CADEPX010000014.1"/>
</dbReference>
<dbReference type="Gene3D" id="1.10.10.350">
    <property type="match status" value="1"/>
</dbReference>
<evidence type="ECO:0000313" key="1">
    <source>
        <dbReference type="EMBL" id="KGC10259.1"/>
    </source>
</evidence>
<name>A0AAW3EUA6_BURGA</name>
<dbReference type="KEGG" id="bgo:BM43_3469"/>
<gene>
    <name evidence="1" type="ORF">DM48_5448</name>
    <name evidence="2" type="ORF">NYZ96_09815</name>
</gene>
<reference evidence="1 3" key="1">
    <citation type="submission" date="2014-04" db="EMBL/GenBank/DDBJ databases">
        <authorList>
            <person name="Bishop-Lilly K.A."/>
            <person name="Broomall S.M."/>
            <person name="Chain P.S."/>
            <person name="Chertkov O."/>
            <person name="Coyne S.R."/>
            <person name="Daligault H.E."/>
            <person name="Davenport K.W."/>
            <person name="Erkkila T."/>
            <person name="Frey K.G."/>
            <person name="Gibbons H.S."/>
            <person name="Gu W."/>
            <person name="Jaissle J."/>
            <person name="Johnson S.L."/>
            <person name="Koroleva G.I."/>
            <person name="Ladner J.T."/>
            <person name="Lo C.-C."/>
            <person name="Minogue T.D."/>
            <person name="Munk C."/>
            <person name="Palacios G.F."/>
            <person name="Redden C.L."/>
            <person name="Rosenzweig C.N."/>
            <person name="Scholz M.B."/>
            <person name="Teshima H."/>
            <person name="Xu Y."/>
        </authorList>
    </citation>
    <scope>NUCLEOTIDE SEQUENCE [LARGE SCALE GENOMIC DNA]</scope>
    <source>
        <strain evidence="3">gladioli</strain>
        <strain evidence="1">Gladioli</strain>
    </source>
</reference>
<sequence length="157" mass="17429">MQDKTRFAEEIRDHVCHELLTDELVELAFDAGLERDAVLDILHPLLVRHTPFHAVRLLHSVLPDAHLTLKVLDTTLAALRALRGDAWQARTLRDTVQRAAAEHALAPADAQAICTGWMLFGTSSLELYSSMQALGREQVCRRCETALEALRAGVLVS</sequence>
<reference evidence="2" key="2">
    <citation type="submission" date="2022-09" db="EMBL/GenBank/DDBJ databases">
        <title>Genomic of Burkholderia gladioli.</title>
        <authorList>
            <person name="Wu H."/>
        </authorList>
    </citation>
    <scope>NUCLEOTIDE SEQUENCE</scope>
    <source>
        <strain evidence="2">ZN-S4</strain>
    </source>
</reference>
<organism evidence="1 3">
    <name type="scientific">Burkholderia gladioli</name>
    <name type="common">Pseudomonas marginata</name>
    <name type="synonym">Phytomonas marginata</name>
    <dbReference type="NCBI Taxonomy" id="28095"/>
    <lineage>
        <taxon>Bacteria</taxon>
        <taxon>Pseudomonadati</taxon>
        <taxon>Pseudomonadota</taxon>
        <taxon>Betaproteobacteria</taxon>
        <taxon>Burkholderiales</taxon>
        <taxon>Burkholderiaceae</taxon>
        <taxon>Burkholderia</taxon>
    </lineage>
</organism>
<evidence type="ECO:0000313" key="2">
    <source>
        <dbReference type="EMBL" id="UWX68547.1"/>
    </source>
</evidence>
<dbReference type="EMBL" id="JPGG01000018">
    <property type="protein sequence ID" value="KGC10259.1"/>
    <property type="molecule type" value="Genomic_DNA"/>
</dbReference>
<dbReference type="EMBL" id="CP104214">
    <property type="protein sequence ID" value="UWX68547.1"/>
    <property type="molecule type" value="Genomic_DNA"/>
</dbReference>
<dbReference type="GeneID" id="66457912"/>
<dbReference type="AlphaFoldDB" id="A0AAW3EUA6"/>
<dbReference type="InterPro" id="IPR020751">
    <property type="entry name" value="aa-tRNA-synth_I_codon-bd_sub2"/>
</dbReference>
<protein>
    <recommendedName>
        <fullName evidence="4">TetR family transcriptional regulator</fullName>
    </recommendedName>
</protein>
<dbReference type="Proteomes" id="UP000029590">
    <property type="component" value="Unassembled WGS sequence"/>
</dbReference>